<dbReference type="Proteomes" id="UP000620327">
    <property type="component" value="Unassembled WGS sequence"/>
</dbReference>
<evidence type="ECO:0000313" key="4">
    <source>
        <dbReference type="EMBL" id="MBC5770591.1"/>
    </source>
</evidence>
<evidence type="ECO:0000256" key="2">
    <source>
        <dbReference type="ARBA" id="ARBA00023172"/>
    </source>
</evidence>
<evidence type="ECO:0000256" key="1">
    <source>
        <dbReference type="ARBA" id="ARBA00023125"/>
    </source>
</evidence>
<dbReference type="SUPFAM" id="SSF53041">
    <property type="entry name" value="Resolvase-like"/>
    <property type="match status" value="1"/>
</dbReference>
<dbReference type="RefSeq" id="WP_187014839.1">
    <property type="nucleotide sequence ID" value="NZ_JACOQI010000008.1"/>
</dbReference>
<dbReference type="PROSITE" id="PS51736">
    <property type="entry name" value="RECOMBINASES_3"/>
    <property type="match status" value="1"/>
</dbReference>
<evidence type="ECO:0000259" key="3">
    <source>
        <dbReference type="PROSITE" id="PS51736"/>
    </source>
</evidence>
<keyword evidence="2" id="KW-0233">DNA recombination</keyword>
<dbReference type="AlphaFoldDB" id="A0A923MJ18"/>
<dbReference type="GO" id="GO:0000150">
    <property type="term" value="F:DNA strand exchange activity"/>
    <property type="evidence" value="ECO:0007669"/>
    <property type="project" value="InterPro"/>
</dbReference>
<reference evidence="4" key="1">
    <citation type="submission" date="2020-08" db="EMBL/GenBank/DDBJ databases">
        <title>Genome public.</title>
        <authorList>
            <person name="Liu C."/>
            <person name="Sun Q."/>
        </authorList>
    </citation>
    <scope>NUCLEOTIDE SEQUENCE</scope>
    <source>
        <strain evidence="4">BX15</strain>
    </source>
</reference>
<feature type="domain" description="Resolvase/invertase-type recombinase catalytic" evidence="3">
    <location>
        <begin position="2"/>
        <end position="142"/>
    </location>
</feature>
<protein>
    <submittedName>
        <fullName evidence="4">Recombinase family protein</fullName>
    </submittedName>
</protein>
<dbReference type="PANTHER" id="PTHR30461">
    <property type="entry name" value="DNA-INVERTASE FROM LAMBDOID PROPHAGE"/>
    <property type="match status" value="1"/>
</dbReference>
<keyword evidence="1" id="KW-0238">DNA-binding</keyword>
<dbReference type="InterPro" id="IPR050639">
    <property type="entry name" value="SSR_resolvase"/>
</dbReference>
<dbReference type="InterPro" id="IPR036162">
    <property type="entry name" value="Resolvase-like_N_sf"/>
</dbReference>
<dbReference type="PANTHER" id="PTHR30461:SF2">
    <property type="entry name" value="SERINE RECOMBINASE PINE-RELATED"/>
    <property type="match status" value="1"/>
</dbReference>
<sequence>MKRVGYGRVSTAGQARNGTSLAEQKKLLMAAGVAEEDIYLDAYTGTKMHRPQFDACMAALEPDDEFVVCKLDRFARTATEGTGIVRDLVERGIRVNVLNMGIADNTPMGKMMVTVMLAFAEYERDMIVERTQSGKAARREADPEYTDGRPRIEADEELLRDVVQRQMAGEISAAAAASELGMSRRTYYNRRAAWCTANAVYPQRR</sequence>
<organism evidence="4 5">
    <name type="scientific">Dysosmobacter segnis</name>
    <dbReference type="NCBI Taxonomy" id="2763042"/>
    <lineage>
        <taxon>Bacteria</taxon>
        <taxon>Bacillati</taxon>
        <taxon>Bacillota</taxon>
        <taxon>Clostridia</taxon>
        <taxon>Eubacteriales</taxon>
        <taxon>Oscillospiraceae</taxon>
        <taxon>Dysosmobacter</taxon>
    </lineage>
</organism>
<evidence type="ECO:0000313" key="5">
    <source>
        <dbReference type="Proteomes" id="UP000620327"/>
    </source>
</evidence>
<dbReference type="Gene3D" id="3.40.50.1390">
    <property type="entry name" value="Resolvase, N-terminal catalytic domain"/>
    <property type="match status" value="1"/>
</dbReference>
<dbReference type="SMART" id="SM00857">
    <property type="entry name" value="Resolvase"/>
    <property type="match status" value="1"/>
</dbReference>
<dbReference type="EMBL" id="JACOQI010000008">
    <property type="protein sequence ID" value="MBC5770591.1"/>
    <property type="molecule type" value="Genomic_DNA"/>
</dbReference>
<dbReference type="Pfam" id="PF00239">
    <property type="entry name" value="Resolvase"/>
    <property type="match status" value="1"/>
</dbReference>
<proteinExistence type="predicted"/>
<accession>A0A923MJ18</accession>
<keyword evidence="5" id="KW-1185">Reference proteome</keyword>
<dbReference type="GO" id="GO:0003677">
    <property type="term" value="F:DNA binding"/>
    <property type="evidence" value="ECO:0007669"/>
    <property type="project" value="UniProtKB-KW"/>
</dbReference>
<name>A0A923MJ18_9FIRM</name>
<dbReference type="InterPro" id="IPR006119">
    <property type="entry name" value="Resolv_N"/>
</dbReference>
<comment type="caution">
    <text evidence="4">The sequence shown here is derived from an EMBL/GenBank/DDBJ whole genome shotgun (WGS) entry which is preliminary data.</text>
</comment>
<gene>
    <name evidence="4" type="ORF">H8Z83_09690</name>
</gene>
<dbReference type="CDD" id="cd03768">
    <property type="entry name" value="SR_ResInv"/>
    <property type="match status" value="1"/>
</dbReference>